<dbReference type="GO" id="GO:0008324">
    <property type="term" value="F:monoatomic cation transmembrane transporter activity"/>
    <property type="evidence" value="ECO:0007669"/>
    <property type="project" value="InterPro"/>
</dbReference>
<name>W0EBB1_9FIRM</name>
<dbReference type="HOGENOM" id="CLU_046525_3_2_9"/>
<dbReference type="AlphaFoldDB" id="W0EBB1"/>
<feature type="domain" description="RCK N-terminal" evidence="1">
    <location>
        <begin position="2"/>
        <end position="118"/>
    </location>
</feature>
<dbReference type="Proteomes" id="UP000010847">
    <property type="component" value="Chromosome"/>
</dbReference>
<dbReference type="eggNOG" id="COG0569">
    <property type="taxonomic scope" value="Bacteria"/>
</dbReference>
<dbReference type="PROSITE" id="PS51201">
    <property type="entry name" value="RCK_N"/>
    <property type="match status" value="1"/>
</dbReference>
<reference evidence="3 4" key="1">
    <citation type="submission" date="2013-12" db="EMBL/GenBank/DDBJ databases">
        <authorList>
            <consortium name="DOE Joint Genome Institute"/>
            <person name="Smidt H."/>
            <person name="Huntemann M."/>
            <person name="Han J."/>
            <person name="Chen A."/>
            <person name="Kyrpides N."/>
            <person name="Mavromatis K."/>
            <person name="Markowitz V."/>
            <person name="Palaniappan K."/>
            <person name="Ivanova N."/>
            <person name="Schaumberg A."/>
            <person name="Pati A."/>
            <person name="Liolios K."/>
            <person name="Nordberg H.P."/>
            <person name="Cantor M.N."/>
            <person name="Hua S.X."/>
            <person name="Woyke T."/>
        </authorList>
    </citation>
    <scope>NUCLEOTIDE SEQUENCE [LARGE SCALE GENOMIC DNA]</scope>
    <source>
        <strain evidence="4">DSM 15288</strain>
    </source>
</reference>
<dbReference type="PANTHER" id="PTHR43833">
    <property type="entry name" value="POTASSIUM CHANNEL PROTEIN 2-RELATED-RELATED"/>
    <property type="match status" value="1"/>
</dbReference>
<dbReference type="EMBL" id="CP007032">
    <property type="protein sequence ID" value="AHF06341.1"/>
    <property type="molecule type" value="Genomic_DNA"/>
</dbReference>
<dbReference type="Pfam" id="PF02254">
    <property type="entry name" value="TrkA_N"/>
    <property type="match status" value="1"/>
</dbReference>
<evidence type="ECO:0000313" key="4">
    <source>
        <dbReference type="Proteomes" id="UP000010847"/>
    </source>
</evidence>
<gene>
    <name evidence="3" type="ORF">DESME_04135</name>
</gene>
<dbReference type="Pfam" id="PF02080">
    <property type="entry name" value="TrkA_C"/>
    <property type="match status" value="1"/>
</dbReference>
<dbReference type="Gene3D" id="3.30.70.1450">
    <property type="entry name" value="Regulator of K+ conductance, C-terminal domain"/>
    <property type="match status" value="1"/>
</dbReference>
<dbReference type="PROSITE" id="PS51202">
    <property type="entry name" value="RCK_C"/>
    <property type="match status" value="1"/>
</dbReference>
<dbReference type="OrthoDB" id="9776294at2"/>
<evidence type="ECO:0000313" key="3">
    <source>
        <dbReference type="EMBL" id="AHF06341.1"/>
    </source>
</evidence>
<dbReference type="SUPFAM" id="SSF116726">
    <property type="entry name" value="TrkA C-terminal domain-like"/>
    <property type="match status" value="1"/>
</dbReference>
<dbReference type="Gene3D" id="3.40.50.720">
    <property type="entry name" value="NAD(P)-binding Rossmann-like Domain"/>
    <property type="match status" value="1"/>
</dbReference>
<dbReference type="InterPro" id="IPR006037">
    <property type="entry name" value="RCK_C"/>
</dbReference>
<evidence type="ECO:0000259" key="2">
    <source>
        <dbReference type="PROSITE" id="PS51202"/>
    </source>
</evidence>
<proteinExistence type="predicted"/>
<keyword evidence="4" id="KW-1185">Reference proteome</keyword>
<organism evidence="3 4">
    <name type="scientific">Desulfitobacterium metallireducens DSM 15288</name>
    <dbReference type="NCBI Taxonomy" id="871968"/>
    <lineage>
        <taxon>Bacteria</taxon>
        <taxon>Bacillati</taxon>
        <taxon>Bacillota</taxon>
        <taxon>Clostridia</taxon>
        <taxon>Eubacteriales</taxon>
        <taxon>Desulfitobacteriaceae</taxon>
        <taxon>Desulfitobacterium</taxon>
    </lineage>
</organism>
<dbReference type="RefSeq" id="WP_006715158.1">
    <property type="nucleotide sequence ID" value="NZ_CP007032.1"/>
</dbReference>
<dbReference type="SUPFAM" id="SSF51735">
    <property type="entry name" value="NAD(P)-binding Rossmann-fold domains"/>
    <property type="match status" value="1"/>
</dbReference>
<sequence length="215" mass="23548">MHKQFVVIGLGRFGTSVARTLSSLGHDVLAIDMKENAVQAIMNEVTHAVQADAREEENLRALGVRNFDVAVVAIGDDLQANILITLMLKEMGIEYVVAKAQTNLHGRVLEKVGADKIIYPEKDMGVRVAHNLVTANIMDFIELSPDYSIVEILTPYKFIGKSLGELNLRAKYGISVMAIKNGKKVEVAPGADARIQERDILVVVSSNKAIEKLPE</sequence>
<dbReference type="InterPro" id="IPR036291">
    <property type="entry name" value="NAD(P)-bd_dom_sf"/>
</dbReference>
<dbReference type="KEGG" id="dmt:DESME_04135"/>
<dbReference type="PANTHER" id="PTHR43833:SF7">
    <property type="entry name" value="KTR SYSTEM POTASSIUM UPTAKE PROTEIN C"/>
    <property type="match status" value="1"/>
</dbReference>
<dbReference type="GO" id="GO:0006813">
    <property type="term" value="P:potassium ion transport"/>
    <property type="evidence" value="ECO:0007669"/>
    <property type="project" value="InterPro"/>
</dbReference>
<accession>W0EBB1</accession>
<dbReference type="InterPro" id="IPR036721">
    <property type="entry name" value="RCK_C_sf"/>
</dbReference>
<evidence type="ECO:0000259" key="1">
    <source>
        <dbReference type="PROSITE" id="PS51201"/>
    </source>
</evidence>
<feature type="domain" description="RCK C-terminal" evidence="2">
    <location>
        <begin position="135"/>
        <end position="215"/>
    </location>
</feature>
<protein>
    <submittedName>
        <fullName evidence="3">Potassium transporter Trk</fullName>
    </submittedName>
</protein>
<dbReference type="InterPro" id="IPR003148">
    <property type="entry name" value="RCK_N"/>
</dbReference>
<dbReference type="STRING" id="871968.DESME_04135"/>
<dbReference type="InterPro" id="IPR050721">
    <property type="entry name" value="Trk_Ktr_HKT_K-transport"/>
</dbReference>